<dbReference type="Pfam" id="PF00293">
    <property type="entry name" value="NUDIX"/>
    <property type="match status" value="1"/>
</dbReference>
<name>A0A6C0E5R3_9ZZZZ</name>
<dbReference type="InterPro" id="IPR015797">
    <property type="entry name" value="NUDIX_hydrolase-like_dom_sf"/>
</dbReference>
<feature type="domain" description="Nudix hydrolase" evidence="2">
    <location>
        <begin position="19"/>
        <end position="247"/>
    </location>
</feature>
<dbReference type="InterPro" id="IPR000086">
    <property type="entry name" value="NUDIX_hydrolase_dom"/>
</dbReference>
<evidence type="ECO:0000259" key="2">
    <source>
        <dbReference type="PROSITE" id="PS51462"/>
    </source>
</evidence>
<dbReference type="PANTHER" id="PTHR21340:SF0">
    <property type="entry name" value="BIS(5'-NUCLEOSYL)-TETRAPHOSPHATASE [ASYMMETRICAL]"/>
    <property type="match status" value="1"/>
</dbReference>
<proteinExistence type="predicted"/>
<protein>
    <recommendedName>
        <fullName evidence="2">Nudix hydrolase domain-containing protein</fullName>
    </recommendedName>
</protein>
<keyword evidence="1" id="KW-0378">Hydrolase</keyword>
<evidence type="ECO:0000313" key="3">
    <source>
        <dbReference type="EMBL" id="QHT23910.1"/>
    </source>
</evidence>
<dbReference type="PROSITE" id="PS00893">
    <property type="entry name" value="NUDIX_BOX"/>
    <property type="match status" value="1"/>
</dbReference>
<dbReference type="EMBL" id="MN739735">
    <property type="protein sequence ID" value="QHT23910.1"/>
    <property type="molecule type" value="Genomic_DNA"/>
</dbReference>
<dbReference type="AlphaFoldDB" id="A0A6C0E5R3"/>
<organism evidence="3">
    <name type="scientific">viral metagenome</name>
    <dbReference type="NCBI Taxonomy" id="1070528"/>
    <lineage>
        <taxon>unclassified sequences</taxon>
        <taxon>metagenomes</taxon>
        <taxon>organismal metagenomes</taxon>
    </lineage>
</organism>
<dbReference type="InterPro" id="IPR051325">
    <property type="entry name" value="Nudix_hydrolase_domain"/>
</dbReference>
<dbReference type="PROSITE" id="PS51462">
    <property type="entry name" value="NUDIX"/>
    <property type="match status" value="1"/>
</dbReference>
<accession>A0A6C0E5R3</accession>
<dbReference type="GO" id="GO:0006754">
    <property type="term" value="P:ATP biosynthetic process"/>
    <property type="evidence" value="ECO:0007669"/>
    <property type="project" value="TreeGrafter"/>
</dbReference>
<dbReference type="InterPro" id="IPR020084">
    <property type="entry name" value="NUDIX_hydrolase_CS"/>
</dbReference>
<dbReference type="SUPFAM" id="SSF55811">
    <property type="entry name" value="Nudix"/>
    <property type="match status" value="1"/>
</dbReference>
<evidence type="ECO:0000256" key="1">
    <source>
        <dbReference type="ARBA" id="ARBA00022801"/>
    </source>
</evidence>
<dbReference type="PANTHER" id="PTHR21340">
    <property type="entry name" value="DIADENOSINE 5,5-P1,P4-TETRAPHOSPHATE PYROPHOSPHOHYDROLASE MUTT"/>
    <property type="match status" value="1"/>
</dbReference>
<dbReference type="GO" id="GO:0006167">
    <property type="term" value="P:AMP biosynthetic process"/>
    <property type="evidence" value="ECO:0007669"/>
    <property type="project" value="TreeGrafter"/>
</dbReference>
<reference evidence="3" key="1">
    <citation type="journal article" date="2020" name="Nature">
        <title>Giant virus diversity and host interactions through global metagenomics.</title>
        <authorList>
            <person name="Schulz F."/>
            <person name="Roux S."/>
            <person name="Paez-Espino D."/>
            <person name="Jungbluth S."/>
            <person name="Walsh D.A."/>
            <person name="Denef V.J."/>
            <person name="McMahon K.D."/>
            <person name="Konstantinidis K.T."/>
            <person name="Eloe-Fadrosh E.A."/>
            <person name="Kyrpides N.C."/>
            <person name="Woyke T."/>
        </authorList>
    </citation>
    <scope>NUCLEOTIDE SEQUENCE</scope>
    <source>
        <strain evidence="3">GVMAG-M-3300023179-132</strain>
    </source>
</reference>
<dbReference type="GO" id="GO:0004081">
    <property type="term" value="F:bis(5'-nucleosyl)-tetraphosphatase (asymmetrical) activity"/>
    <property type="evidence" value="ECO:0007669"/>
    <property type="project" value="TreeGrafter"/>
</dbReference>
<sequence length="256" mass="30767">MNNCNNCDKQGHQFHQCRLPITSCGIILFRIHEDKLQFLMIRRKDSFGYIDIMRGKYSMSNMIQMQTIVDEMSVEEKDRLMNMSFSLLWKQMWGDTSHYNNEEISASKKCDLMKKGLNEDGISLYELIRRSTTKWLETEWEFPKGRRERKEKEIQCALREFEEETGIGRHRITIIENLLPFEETYIGTNHKSYKHKYFLAFTKDKTSLNNFQKSEVSKIEWKSYEDCMLSIRPYHLEKKKIITNIYNVLTQNKLYF</sequence>
<dbReference type="Gene3D" id="3.90.79.10">
    <property type="entry name" value="Nucleoside Triphosphate Pyrophosphohydrolase"/>
    <property type="match status" value="1"/>
</dbReference>